<gene>
    <name evidence="3" type="ORF">C0630_13915</name>
</gene>
<evidence type="ECO:0008006" key="5">
    <source>
        <dbReference type="Google" id="ProtNLM"/>
    </source>
</evidence>
<accession>A0A2N6CTQ8</accession>
<keyword evidence="2" id="KW-0812">Transmembrane</keyword>
<protein>
    <recommendedName>
        <fullName evidence="5">Type II secretion system protein GspG C-terminal domain-containing protein</fullName>
    </recommendedName>
</protein>
<dbReference type="AlphaFoldDB" id="A0A2N6CTQ8"/>
<evidence type="ECO:0000313" key="4">
    <source>
        <dbReference type="Proteomes" id="UP000235015"/>
    </source>
</evidence>
<comment type="caution">
    <text evidence="3">The sequence shown here is derived from an EMBL/GenBank/DDBJ whole genome shotgun (WGS) entry which is preliminary data.</text>
</comment>
<dbReference type="Proteomes" id="UP000235015">
    <property type="component" value="Unassembled WGS sequence"/>
</dbReference>
<proteinExistence type="predicted"/>
<keyword evidence="2" id="KW-1133">Transmembrane helix</keyword>
<sequence>MEIVQPEVVDEDIVLEAAATERAAYQPDDDSENVGTFFERSTVAETRDDAAREKRKRLIWLAGGLVAVVVVAVGLLLPMLLEEPPAPVVATTPAIPVNPQRAATNRRLEQLNRSIKVWMIQYGSGFNPAQVTLERLQQDLNICEQEMLDGWGTALRFEPEAEKYRVISAGPDKSFGTPDDLKRETAIK</sequence>
<feature type="compositionally biased region" description="Basic and acidic residues" evidence="1">
    <location>
        <begin position="179"/>
        <end position="188"/>
    </location>
</feature>
<feature type="transmembrane region" description="Helical" evidence="2">
    <location>
        <begin position="58"/>
        <end position="81"/>
    </location>
</feature>
<evidence type="ECO:0000256" key="1">
    <source>
        <dbReference type="SAM" id="MobiDB-lite"/>
    </source>
</evidence>
<evidence type="ECO:0000256" key="2">
    <source>
        <dbReference type="SAM" id="Phobius"/>
    </source>
</evidence>
<name>A0A2N6CTQ8_9GAMM</name>
<evidence type="ECO:0000313" key="3">
    <source>
        <dbReference type="EMBL" id="PLX60549.1"/>
    </source>
</evidence>
<feature type="region of interest" description="Disordered" evidence="1">
    <location>
        <begin position="168"/>
        <end position="188"/>
    </location>
</feature>
<organism evidence="3 4">
    <name type="scientific">Sedimenticola selenatireducens</name>
    <dbReference type="NCBI Taxonomy" id="191960"/>
    <lineage>
        <taxon>Bacteria</taxon>
        <taxon>Pseudomonadati</taxon>
        <taxon>Pseudomonadota</taxon>
        <taxon>Gammaproteobacteria</taxon>
        <taxon>Chromatiales</taxon>
        <taxon>Sedimenticolaceae</taxon>
        <taxon>Sedimenticola</taxon>
    </lineage>
</organism>
<dbReference type="EMBL" id="PKUN01000023">
    <property type="protein sequence ID" value="PLX60549.1"/>
    <property type="molecule type" value="Genomic_DNA"/>
</dbReference>
<keyword evidence="2" id="KW-0472">Membrane</keyword>
<reference evidence="3 4" key="1">
    <citation type="submission" date="2017-11" db="EMBL/GenBank/DDBJ databases">
        <title>Genome-resolved metagenomics identifies genetic mobility, metabolic interactions, and unexpected diversity in perchlorate-reducing communities.</title>
        <authorList>
            <person name="Barnum T.P."/>
            <person name="Figueroa I.A."/>
            <person name="Carlstrom C.I."/>
            <person name="Lucas L.N."/>
            <person name="Engelbrektson A.L."/>
            <person name="Coates J.D."/>
        </authorList>
    </citation>
    <scope>NUCLEOTIDE SEQUENCE [LARGE SCALE GENOMIC DNA]</scope>
    <source>
        <strain evidence="3">BM301</strain>
    </source>
</reference>
<dbReference type="RefSeq" id="WP_273440133.1">
    <property type="nucleotide sequence ID" value="NZ_PKUN01000023.1"/>
</dbReference>
<dbReference type="STRING" id="1111735.GCA_000428045_02666"/>